<dbReference type="InterPro" id="IPR036282">
    <property type="entry name" value="Glutathione-S-Trfase_C_sf"/>
</dbReference>
<dbReference type="Gene3D" id="1.20.1050.10">
    <property type="match status" value="1"/>
</dbReference>
<dbReference type="AlphaFoldDB" id="A0A6A6CK36"/>
<dbReference type="SUPFAM" id="SSF52833">
    <property type="entry name" value="Thioredoxin-like"/>
    <property type="match status" value="1"/>
</dbReference>
<dbReference type="EMBL" id="ML993597">
    <property type="protein sequence ID" value="KAF2166312.1"/>
    <property type="molecule type" value="Genomic_DNA"/>
</dbReference>
<dbReference type="PANTHER" id="PTHR44051:SF8">
    <property type="entry name" value="GLUTATHIONE S-TRANSFERASE GSTA"/>
    <property type="match status" value="1"/>
</dbReference>
<dbReference type="OrthoDB" id="422574at2759"/>
<comment type="similarity">
    <text evidence="1 2">Belongs to the GST superfamily.</text>
</comment>
<evidence type="ECO:0000259" key="3">
    <source>
        <dbReference type="PROSITE" id="PS50404"/>
    </source>
</evidence>
<dbReference type="Pfam" id="PF00043">
    <property type="entry name" value="GST_C"/>
    <property type="match status" value="1"/>
</dbReference>
<proteinExistence type="inferred from homology"/>
<protein>
    <recommendedName>
        <fullName evidence="7">Glutathione S-transferase</fullName>
    </recommendedName>
</protein>
<dbReference type="InterPro" id="IPR004046">
    <property type="entry name" value="GST_C"/>
</dbReference>
<evidence type="ECO:0000256" key="2">
    <source>
        <dbReference type="RuleBase" id="RU003494"/>
    </source>
</evidence>
<dbReference type="PANTHER" id="PTHR44051">
    <property type="entry name" value="GLUTATHIONE S-TRANSFERASE-RELATED"/>
    <property type="match status" value="1"/>
</dbReference>
<evidence type="ECO:0000259" key="4">
    <source>
        <dbReference type="PROSITE" id="PS50405"/>
    </source>
</evidence>
<dbReference type="InterPro" id="IPR010987">
    <property type="entry name" value="Glutathione-S-Trfase_C-like"/>
</dbReference>
<dbReference type="SFLD" id="SFLDS00019">
    <property type="entry name" value="Glutathione_Transferase_(cytos"/>
    <property type="match status" value="1"/>
</dbReference>
<organism evidence="5 6">
    <name type="scientific">Zasmidium cellare ATCC 36951</name>
    <dbReference type="NCBI Taxonomy" id="1080233"/>
    <lineage>
        <taxon>Eukaryota</taxon>
        <taxon>Fungi</taxon>
        <taxon>Dikarya</taxon>
        <taxon>Ascomycota</taxon>
        <taxon>Pezizomycotina</taxon>
        <taxon>Dothideomycetes</taxon>
        <taxon>Dothideomycetidae</taxon>
        <taxon>Mycosphaerellales</taxon>
        <taxon>Mycosphaerellaceae</taxon>
        <taxon>Zasmidium</taxon>
    </lineage>
</organism>
<accession>A0A6A6CK36</accession>
<feature type="domain" description="GST N-terminal" evidence="3">
    <location>
        <begin position="5"/>
        <end position="91"/>
    </location>
</feature>
<reference evidence="5" key="1">
    <citation type="journal article" date="2020" name="Stud. Mycol.">
        <title>101 Dothideomycetes genomes: a test case for predicting lifestyles and emergence of pathogens.</title>
        <authorList>
            <person name="Haridas S."/>
            <person name="Albert R."/>
            <person name="Binder M."/>
            <person name="Bloem J."/>
            <person name="Labutti K."/>
            <person name="Salamov A."/>
            <person name="Andreopoulos B."/>
            <person name="Baker S."/>
            <person name="Barry K."/>
            <person name="Bills G."/>
            <person name="Bluhm B."/>
            <person name="Cannon C."/>
            <person name="Castanera R."/>
            <person name="Culley D."/>
            <person name="Daum C."/>
            <person name="Ezra D."/>
            <person name="Gonzalez J."/>
            <person name="Henrissat B."/>
            <person name="Kuo A."/>
            <person name="Liang C."/>
            <person name="Lipzen A."/>
            <person name="Lutzoni F."/>
            <person name="Magnuson J."/>
            <person name="Mondo S."/>
            <person name="Nolan M."/>
            <person name="Ohm R."/>
            <person name="Pangilinan J."/>
            <person name="Park H.-J."/>
            <person name="Ramirez L."/>
            <person name="Alfaro M."/>
            <person name="Sun H."/>
            <person name="Tritt A."/>
            <person name="Yoshinaga Y."/>
            <person name="Zwiers L.-H."/>
            <person name="Turgeon B."/>
            <person name="Goodwin S."/>
            <person name="Spatafora J."/>
            <person name="Crous P."/>
            <person name="Grigoriev I."/>
        </authorList>
    </citation>
    <scope>NUCLEOTIDE SEQUENCE</scope>
    <source>
        <strain evidence="5">ATCC 36951</strain>
    </source>
</reference>
<evidence type="ECO:0008006" key="7">
    <source>
        <dbReference type="Google" id="ProtNLM"/>
    </source>
</evidence>
<dbReference type="CDD" id="cd03048">
    <property type="entry name" value="GST_N_Ure2p_like"/>
    <property type="match status" value="1"/>
</dbReference>
<dbReference type="InterPro" id="IPR036249">
    <property type="entry name" value="Thioredoxin-like_sf"/>
</dbReference>
<dbReference type="InterPro" id="IPR040079">
    <property type="entry name" value="Glutathione_S-Trfase"/>
</dbReference>
<dbReference type="Proteomes" id="UP000799537">
    <property type="component" value="Unassembled WGS sequence"/>
</dbReference>
<dbReference type="SFLD" id="SFLDG00358">
    <property type="entry name" value="Main_(cytGST)"/>
    <property type="match status" value="1"/>
</dbReference>
<dbReference type="SFLD" id="SFLDG01151">
    <property type="entry name" value="Main.2:_Nu-like"/>
    <property type="match status" value="1"/>
</dbReference>
<dbReference type="PROSITE" id="PS50404">
    <property type="entry name" value="GST_NTER"/>
    <property type="match status" value="1"/>
</dbReference>
<evidence type="ECO:0000313" key="5">
    <source>
        <dbReference type="EMBL" id="KAF2166312.1"/>
    </source>
</evidence>
<feature type="domain" description="GST C-terminal" evidence="4">
    <location>
        <begin position="98"/>
        <end position="233"/>
    </location>
</feature>
<gene>
    <name evidence="5" type="ORF">M409DRAFT_36756</name>
</gene>
<keyword evidence="6" id="KW-1185">Reference proteome</keyword>
<evidence type="ECO:0000313" key="6">
    <source>
        <dbReference type="Proteomes" id="UP000799537"/>
    </source>
</evidence>
<sequence length="255" mass="29015">MSTPQCDLRLFTAQSPNGYKISITLEELGLPYDMTVVDLKNMAHKDPAFLSINPNGRIPAMKDKSFGDATFSLFESGSIQQYLVDRYDSHHKLSYPRGTREYYETSNWLFFQNAGVGPMQGQANHFLRYSLAEEPLPYAIDRYQNETRRLYRTVDKHLETTATDFLVGGKMTIADIALWCWVDSASFTNIDVSEFPTLQRWHKRISARPAVQKGRKIPAGADLNQVIKNSADFEKFLSGNREWIAQGLSDDARKG</sequence>
<dbReference type="GeneID" id="54563884"/>
<dbReference type="InterPro" id="IPR004045">
    <property type="entry name" value="Glutathione_S-Trfase_N"/>
</dbReference>
<dbReference type="RefSeq" id="XP_033667201.1">
    <property type="nucleotide sequence ID" value="XM_033810612.1"/>
</dbReference>
<dbReference type="SUPFAM" id="SSF47616">
    <property type="entry name" value="GST C-terminal domain-like"/>
    <property type="match status" value="1"/>
</dbReference>
<dbReference type="Pfam" id="PF02798">
    <property type="entry name" value="GST_N"/>
    <property type="match status" value="1"/>
</dbReference>
<name>A0A6A6CK36_ZASCE</name>
<dbReference type="PROSITE" id="PS50405">
    <property type="entry name" value="GST_CTER"/>
    <property type="match status" value="1"/>
</dbReference>
<evidence type="ECO:0000256" key="1">
    <source>
        <dbReference type="ARBA" id="ARBA00007409"/>
    </source>
</evidence>
<dbReference type="Gene3D" id="3.40.30.10">
    <property type="entry name" value="Glutaredoxin"/>
    <property type="match status" value="1"/>
</dbReference>